<dbReference type="Proteomes" id="UP000616346">
    <property type="component" value="Unassembled WGS sequence"/>
</dbReference>
<dbReference type="InterPro" id="IPR025485">
    <property type="entry name" value="DUF4377"/>
</dbReference>
<evidence type="ECO:0000256" key="1">
    <source>
        <dbReference type="SAM" id="SignalP"/>
    </source>
</evidence>
<comment type="caution">
    <text evidence="3">The sequence shown here is derived from an EMBL/GenBank/DDBJ whole genome shotgun (WGS) entry which is preliminary data.</text>
</comment>
<gene>
    <name evidence="3" type="ORF">H9626_09130</name>
</gene>
<feature type="signal peptide" evidence="1">
    <location>
        <begin position="1"/>
        <end position="22"/>
    </location>
</feature>
<accession>A0ABR8VC89</accession>
<evidence type="ECO:0000313" key="4">
    <source>
        <dbReference type="Proteomes" id="UP000616346"/>
    </source>
</evidence>
<feature type="chain" id="PRO_5047051492" evidence="1">
    <location>
        <begin position="23"/>
        <end position="121"/>
    </location>
</feature>
<evidence type="ECO:0000313" key="3">
    <source>
        <dbReference type="EMBL" id="MBD8002372.1"/>
    </source>
</evidence>
<dbReference type="Pfam" id="PF14302">
    <property type="entry name" value="DUF4377"/>
    <property type="match status" value="1"/>
</dbReference>
<name>A0ABR8VC89_9BACT</name>
<protein>
    <submittedName>
        <fullName evidence="3">DUF4377 domain-containing protein</fullName>
    </submittedName>
</protein>
<dbReference type="EMBL" id="JACSPQ010000009">
    <property type="protein sequence ID" value="MBD8002372.1"/>
    <property type="molecule type" value="Genomic_DNA"/>
</dbReference>
<keyword evidence="4" id="KW-1185">Reference proteome</keyword>
<proteinExistence type="predicted"/>
<sequence length="121" mass="14035">MESLKRTIVNIFIALCMLLCFACDDKTNEDWSEIVTMYVASEVGEYVPWGVSEDVKPVKGLRVREEGEDVFYVIGPLSVIDGFVYEEGFEYCLRVEKIHLFNPPMDVSNINYRLVEILWKK</sequence>
<organism evidence="3 4">
    <name type="scientific">Phocaeicola faecium</name>
    <dbReference type="NCBI Taxonomy" id="2762213"/>
    <lineage>
        <taxon>Bacteria</taxon>
        <taxon>Pseudomonadati</taxon>
        <taxon>Bacteroidota</taxon>
        <taxon>Bacteroidia</taxon>
        <taxon>Bacteroidales</taxon>
        <taxon>Bacteroidaceae</taxon>
        <taxon>Phocaeicola</taxon>
    </lineage>
</organism>
<reference evidence="3 4" key="1">
    <citation type="submission" date="2020-08" db="EMBL/GenBank/DDBJ databases">
        <title>A Genomic Blueprint of the Chicken Gut Microbiome.</title>
        <authorList>
            <person name="Gilroy R."/>
            <person name="Ravi A."/>
            <person name="Getino M."/>
            <person name="Pursley I."/>
            <person name="Horton D.L."/>
            <person name="Alikhan N.-F."/>
            <person name="Baker D."/>
            <person name="Gharbi K."/>
            <person name="Hall N."/>
            <person name="Watson M."/>
            <person name="Adriaenssens E.M."/>
            <person name="Foster-Nyarko E."/>
            <person name="Jarju S."/>
            <person name="Secka A."/>
            <person name="Antonio M."/>
            <person name="Oren A."/>
            <person name="Chaudhuri R."/>
            <person name="La Ragione R.M."/>
            <person name="Hildebrand F."/>
            <person name="Pallen M.J."/>
        </authorList>
    </citation>
    <scope>NUCLEOTIDE SEQUENCE [LARGE SCALE GENOMIC DNA]</scope>
    <source>
        <strain evidence="3 4">Sa1YUN3</strain>
    </source>
</reference>
<feature type="domain" description="DUF4377" evidence="2">
    <location>
        <begin position="54"/>
        <end position="119"/>
    </location>
</feature>
<dbReference type="RefSeq" id="WP_191710296.1">
    <property type="nucleotide sequence ID" value="NZ_JACSPQ010000009.1"/>
</dbReference>
<keyword evidence="1" id="KW-0732">Signal</keyword>
<evidence type="ECO:0000259" key="2">
    <source>
        <dbReference type="Pfam" id="PF14302"/>
    </source>
</evidence>